<dbReference type="InterPro" id="IPR036188">
    <property type="entry name" value="FAD/NAD-bd_sf"/>
</dbReference>
<dbReference type="EMBL" id="JABEXW010001363">
    <property type="protein sequence ID" value="KAF4944287.1"/>
    <property type="molecule type" value="Genomic_DNA"/>
</dbReference>
<dbReference type="InterPro" id="IPR002938">
    <property type="entry name" value="FAD-bd"/>
</dbReference>
<organism evidence="6 7">
    <name type="scientific">Fusarium sarcochroum</name>
    <dbReference type="NCBI Taxonomy" id="1208366"/>
    <lineage>
        <taxon>Eukaryota</taxon>
        <taxon>Fungi</taxon>
        <taxon>Dikarya</taxon>
        <taxon>Ascomycota</taxon>
        <taxon>Pezizomycotina</taxon>
        <taxon>Sordariomycetes</taxon>
        <taxon>Hypocreomycetidae</taxon>
        <taxon>Hypocreales</taxon>
        <taxon>Nectriaceae</taxon>
        <taxon>Fusarium</taxon>
        <taxon>Fusarium lateritium species complex</taxon>
    </lineage>
</organism>
<evidence type="ECO:0000256" key="2">
    <source>
        <dbReference type="ARBA" id="ARBA00022827"/>
    </source>
</evidence>
<dbReference type="PANTHER" id="PTHR46972">
    <property type="entry name" value="MONOOXYGENASE ASQM-RELATED"/>
    <property type="match status" value="1"/>
</dbReference>
<comment type="caution">
    <text evidence="6">The sequence shown here is derived from an EMBL/GenBank/DDBJ whole genome shotgun (WGS) entry which is preliminary data.</text>
</comment>
<keyword evidence="7" id="KW-1185">Reference proteome</keyword>
<dbReference type="PRINTS" id="PR00420">
    <property type="entry name" value="RNGMNOXGNASE"/>
</dbReference>
<feature type="domain" description="FAD-binding" evidence="5">
    <location>
        <begin position="310"/>
        <end position="347"/>
    </location>
</feature>
<dbReference type="Proteomes" id="UP000622797">
    <property type="component" value="Unassembled WGS sequence"/>
</dbReference>
<sequence>MTSVTPRIAIVGGGPAGLCLGVLLHKYGIPFTIYDLRNKPMKDFLSEPSGPLDLHEETGLAAIRSSGLWDKFVPLTTECSRTLKVVDKHGRLTYTNNGEQQHRPEIPRNALTLLLLSSVPAENITWGHKLQNATRTPEGKILLNFGSNGTAEYDFVIGADGAWSKIRQLLTNIKPHYGGVQYTTLHILNATSRYADLSNLVGPGTCFVLGDKNGVFSQRGVEDSIRLYVSISTKSEENLEKATEKVTVASLKKLLLTDPDMFGMWGDETKGLISTACDEEAARMKVAQLPPFKPMYMLPIGHKWPAQPGLALIGDAAHLMMPWAGEGVNQALRDALDLANATATAYRSSQNPTEFRECLTPLVAEFDKEMFSRTQAAAEKTWANSNLIFSASAVQAMGGMIDSHLTKLD</sequence>
<reference evidence="6" key="1">
    <citation type="journal article" date="2020" name="BMC Genomics">
        <title>Correction to: Identification and distribution of gene clusters required for synthesis of sphingolipid metabolism inhibitors in diverse species of the filamentous fungus Fusarium.</title>
        <authorList>
            <person name="Kim H.S."/>
            <person name="Lohmar J.M."/>
            <person name="Busman M."/>
            <person name="Brown D.W."/>
            <person name="Naumann T.A."/>
            <person name="Divon H.H."/>
            <person name="Lysoe E."/>
            <person name="Uhlig S."/>
            <person name="Proctor R.H."/>
        </authorList>
    </citation>
    <scope>NUCLEOTIDE SEQUENCE</scope>
    <source>
        <strain evidence="6">NRRL 20472</strain>
    </source>
</reference>
<evidence type="ECO:0000313" key="6">
    <source>
        <dbReference type="EMBL" id="KAF4944287.1"/>
    </source>
</evidence>
<dbReference type="SUPFAM" id="SSF51905">
    <property type="entry name" value="FAD/NAD(P)-binding domain"/>
    <property type="match status" value="1"/>
</dbReference>
<evidence type="ECO:0000259" key="5">
    <source>
        <dbReference type="Pfam" id="PF01494"/>
    </source>
</evidence>
<dbReference type="GO" id="GO:0004497">
    <property type="term" value="F:monooxygenase activity"/>
    <property type="evidence" value="ECO:0007669"/>
    <property type="project" value="UniProtKB-KW"/>
</dbReference>
<dbReference type="Pfam" id="PF01494">
    <property type="entry name" value="FAD_binding_3"/>
    <property type="match status" value="2"/>
</dbReference>
<accession>A0A8H4SRB5</accession>
<dbReference type="Gene3D" id="3.50.50.60">
    <property type="entry name" value="FAD/NAD(P)-binding domain"/>
    <property type="match status" value="1"/>
</dbReference>
<proteinExistence type="predicted"/>
<name>A0A8H4SRB5_9HYPO</name>
<evidence type="ECO:0000313" key="7">
    <source>
        <dbReference type="Proteomes" id="UP000622797"/>
    </source>
</evidence>
<dbReference type="AlphaFoldDB" id="A0A8H4SRB5"/>
<evidence type="ECO:0000256" key="1">
    <source>
        <dbReference type="ARBA" id="ARBA00022630"/>
    </source>
</evidence>
<evidence type="ECO:0000256" key="4">
    <source>
        <dbReference type="ARBA" id="ARBA00023033"/>
    </source>
</evidence>
<dbReference type="OrthoDB" id="655030at2759"/>
<feature type="domain" description="FAD-binding" evidence="5">
    <location>
        <begin position="8"/>
        <end position="255"/>
    </location>
</feature>
<keyword evidence="4" id="KW-0503">Monooxygenase</keyword>
<evidence type="ECO:0000256" key="3">
    <source>
        <dbReference type="ARBA" id="ARBA00023002"/>
    </source>
</evidence>
<keyword evidence="2" id="KW-0274">FAD</keyword>
<keyword evidence="1" id="KW-0285">Flavoprotein</keyword>
<dbReference type="GO" id="GO:0071949">
    <property type="term" value="F:FAD binding"/>
    <property type="evidence" value="ECO:0007669"/>
    <property type="project" value="InterPro"/>
</dbReference>
<keyword evidence="3" id="KW-0560">Oxidoreductase</keyword>
<protein>
    <recommendedName>
        <fullName evidence="5">FAD-binding domain-containing protein</fullName>
    </recommendedName>
</protein>
<gene>
    <name evidence="6" type="ORF">FSARC_14708</name>
</gene>
<reference evidence="6" key="2">
    <citation type="submission" date="2020-05" db="EMBL/GenBank/DDBJ databases">
        <authorList>
            <person name="Kim H.-S."/>
            <person name="Proctor R.H."/>
            <person name="Brown D.W."/>
        </authorList>
    </citation>
    <scope>NUCLEOTIDE SEQUENCE</scope>
    <source>
        <strain evidence="6">NRRL 20472</strain>
    </source>
</reference>
<dbReference type="PANTHER" id="PTHR46972:SF1">
    <property type="entry name" value="FAD DEPENDENT OXIDOREDUCTASE DOMAIN-CONTAINING PROTEIN"/>
    <property type="match status" value="1"/>
</dbReference>